<keyword evidence="5" id="KW-1185">Reference proteome</keyword>
<dbReference type="GO" id="GO:0009116">
    <property type="term" value="P:nucleoside metabolic process"/>
    <property type="evidence" value="ECO:0007669"/>
    <property type="project" value="InterPro"/>
</dbReference>
<feature type="domain" description="NACHT" evidence="3">
    <location>
        <begin position="436"/>
        <end position="582"/>
    </location>
</feature>
<name>A0A2P4ZP30_9HYPO</name>
<gene>
    <name evidence="4" type="ORF">TGAM01_v205001</name>
</gene>
<proteinExistence type="predicted"/>
<sequence>MAIREVARPKSREDFEIAIVCTEDVEYNAVCIVLDGFWDDDGDPFGRAIGDFNTYTIGHMEGFNIVITLLCNSGKATAASTAASLRSSYPRIELLLLTGICEGVPNAMGKELLLGDIVISDTVIQYDLGRRYADGFREKDTLEESLGRPDKNVRNLITVLKTDIGLLRLEEKLSSYLRKMQSRASEEQYQRRSKATYQYPGSTNDILFESAYCYKHYGSPLCKCGDYIALGDPVCGKSAKIPCEQTGCERSHLVSRMRLENKRILEDDGDVDSAQQPSIFIGRFGSGDTSFSAGIDRDRIAQKHNIIAFETEGAGVWDELPCIIVKGVSTYGDGHEMGDSEAWQNFAAATAACAARGLISRYPQTDKSLVVEPENQMDIVFRSQADLTCLRDLYITSPPNDKIRIEQTKGGLLTDAYVWILKNDSYKQWIEDANTCLLWIRGDPGKGKTMLLCGIIDQLQQSELSGNLYYFFCQATDSRLNDASSVLRGLLHTLISRQPSLISYVRKKYDKSGKTIFEDSNSWVVLSQIFFNILGDPSIKGLTFLIDALDECTKDSSKLLKLIRQTSSSLQAKWLVSSRNEASIQDVLLHAENQSIVSLEINSESVSAAIKTYIDYKVEILSNEKGYQQGMRNSIQEYLTKNADGTFLWVALVCEMLEKAPSFDPSPESARYPRGLDNLYDRMMVKVCSNESDWGRRILSINTVARRPLRIQELETLTFYPANVKVTIELLEKRWEEALGYCGNFLTQRKGVVYFIHQSAKDFILNKASCQLFRDGMEHTHKHIFKLSISVMMTALKRDIYGLSKPGFLICDLASQHVPSPDPLAPVGYCCVYWIDHLEKSISQSGDSEDTESLYTFFCEKFIYWLEALSLLRSMYQGTLGIQKLEKLLANAKGHELKERIWDARRFIQMFGKVIGDAPLQAYISALLFSPAESITRKQFYSEAPRWIQSWPNDVTNWTSCTQKLEGMSGGRYGSLTISACGTWLAACIEYHQKILIWDIKSGRPLCSLESKEGLRGRKGNWFKFSPRNDNELAILNSDQTLLTFWDITTNEPVRQIELPRQSGTWHLSFLPSAPDIVGISIGDDDENYSVAFLNTQRQEKLRIKALNLPHLPGRAYVHAIAFSPANSGVLGFAFQDKVMIVYDIGTDTAVRALPLDLVISIASSPDGKYMAVLSKNRPFISSEATVSCTLLDCVTGAVSFKFTVSTSVYGSLNFSPDGRLLGVGIDGNVEIWDMASHQCVQKIGKISGSFYFSPMENSKLFCGSYGSIDVIEIGQHEIMSPPNTPISPSPVKISPDGRLVQNTNLETENLTKSPHAGEESSNIVHLLDSWITLNGERVVWLPPEYRPANDEYSWDTRSNCIAISNSLRPLSIMKFDCRVWPRQVALPSREERQHTSSVTQRPKRSRSSQLDENEEFLVLHFDMGLPNGKEGGRYYEGLEIDGEESFVDGEEPLVDDLLSFIQPIPDDFWR</sequence>
<dbReference type="Proteomes" id="UP000054821">
    <property type="component" value="Unassembled WGS sequence"/>
</dbReference>
<dbReference type="InterPro" id="IPR056884">
    <property type="entry name" value="NPHP3-like_N"/>
</dbReference>
<protein>
    <recommendedName>
        <fullName evidence="3">NACHT domain-containing protein</fullName>
    </recommendedName>
</protein>
<accession>A0A2P4ZP30</accession>
<dbReference type="InterPro" id="IPR036322">
    <property type="entry name" value="WD40_repeat_dom_sf"/>
</dbReference>
<evidence type="ECO:0000313" key="4">
    <source>
        <dbReference type="EMBL" id="PON26057.1"/>
    </source>
</evidence>
<dbReference type="PROSITE" id="PS50837">
    <property type="entry name" value="NACHT"/>
    <property type="match status" value="1"/>
</dbReference>
<dbReference type="SUPFAM" id="SSF53167">
    <property type="entry name" value="Purine and uridine phosphorylases"/>
    <property type="match status" value="1"/>
</dbReference>
<dbReference type="InterPro" id="IPR035994">
    <property type="entry name" value="Nucleoside_phosphorylase_sf"/>
</dbReference>
<feature type="region of interest" description="Disordered" evidence="2">
    <location>
        <begin position="1389"/>
        <end position="1412"/>
    </location>
</feature>
<dbReference type="InterPro" id="IPR053137">
    <property type="entry name" value="NLR-like"/>
</dbReference>
<dbReference type="InterPro" id="IPR015943">
    <property type="entry name" value="WD40/YVTN_repeat-like_dom_sf"/>
</dbReference>
<dbReference type="PANTHER" id="PTHR46082:SF6">
    <property type="entry name" value="AAA+ ATPASE DOMAIN-CONTAINING PROTEIN-RELATED"/>
    <property type="match status" value="1"/>
</dbReference>
<dbReference type="EMBL" id="JPDN02000015">
    <property type="protein sequence ID" value="PON26057.1"/>
    <property type="molecule type" value="Genomic_DNA"/>
</dbReference>
<evidence type="ECO:0000313" key="5">
    <source>
        <dbReference type="Proteomes" id="UP000054821"/>
    </source>
</evidence>
<dbReference type="PANTHER" id="PTHR46082">
    <property type="entry name" value="ATP/GTP-BINDING PROTEIN-RELATED"/>
    <property type="match status" value="1"/>
</dbReference>
<dbReference type="Gene3D" id="2.130.10.10">
    <property type="entry name" value="YVTN repeat-like/Quinoprotein amine dehydrogenase"/>
    <property type="match status" value="2"/>
</dbReference>
<dbReference type="RefSeq" id="XP_024405685.1">
    <property type="nucleotide sequence ID" value="XM_024549553.1"/>
</dbReference>
<keyword evidence="1" id="KW-0677">Repeat</keyword>
<evidence type="ECO:0000256" key="2">
    <source>
        <dbReference type="SAM" id="MobiDB-lite"/>
    </source>
</evidence>
<evidence type="ECO:0000259" key="3">
    <source>
        <dbReference type="PROSITE" id="PS50837"/>
    </source>
</evidence>
<comment type="caution">
    <text evidence="4">The sequence shown here is derived from an EMBL/GenBank/DDBJ whole genome shotgun (WGS) entry which is preliminary data.</text>
</comment>
<dbReference type="Pfam" id="PF24883">
    <property type="entry name" value="NPHP3_N"/>
    <property type="match status" value="1"/>
</dbReference>
<dbReference type="SUPFAM" id="SSF50978">
    <property type="entry name" value="WD40 repeat-like"/>
    <property type="match status" value="1"/>
</dbReference>
<dbReference type="GeneID" id="29983627"/>
<dbReference type="InterPro" id="IPR027417">
    <property type="entry name" value="P-loop_NTPase"/>
</dbReference>
<reference evidence="4 5" key="1">
    <citation type="journal article" date="2016" name="Genome Announc.">
        <title>Draft Whole-Genome Sequence of Trichoderma gamsii T6085, a Promising Biocontrol Agent of Fusarium Head Blight on Wheat.</title>
        <authorList>
            <person name="Baroncelli R."/>
            <person name="Zapparata A."/>
            <person name="Piaggeschi G."/>
            <person name="Sarrocco S."/>
            <person name="Vannacci G."/>
        </authorList>
    </citation>
    <scope>NUCLEOTIDE SEQUENCE [LARGE SCALE GENOMIC DNA]</scope>
    <source>
        <strain evidence="4 5">T6085</strain>
    </source>
</reference>
<dbReference type="InterPro" id="IPR007111">
    <property type="entry name" value="NACHT_NTPase"/>
</dbReference>
<organism evidence="4 5">
    <name type="scientific">Trichoderma gamsii</name>
    <dbReference type="NCBI Taxonomy" id="398673"/>
    <lineage>
        <taxon>Eukaryota</taxon>
        <taxon>Fungi</taxon>
        <taxon>Dikarya</taxon>
        <taxon>Ascomycota</taxon>
        <taxon>Pezizomycotina</taxon>
        <taxon>Sordariomycetes</taxon>
        <taxon>Hypocreomycetidae</taxon>
        <taxon>Hypocreales</taxon>
        <taxon>Hypocreaceae</taxon>
        <taxon>Trichoderma</taxon>
    </lineage>
</organism>
<dbReference type="STRING" id="398673.A0A2P4ZP30"/>
<evidence type="ECO:0000256" key="1">
    <source>
        <dbReference type="ARBA" id="ARBA00022737"/>
    </source>
</evidence>
<dbReference type="GO" id="GO:0003824">
    <property type="term" value="F:catalytic activity"/>
    <property type="evidence" value="ECO:0007669"/>
    <property type="project" value="InterPro"/>
</dbReference>
<dbReference type="Gene3D" id="3.40.50.1580">
    <property type="entry name" value="Nucleoside phosphorylase domain"/>
    <property type="match status" value="1"/>
</dbReference>
<dbReference type="Gene3D" id="3.40.50.300">
    <property type="entry name" value="P-loop containing nucleotide triphosphate hydrolases"/>
    <property type="match status" value="1"/>
</dbReference>